<evidence type="ECO:0000259" key="8">
    <source>
        <dbReference type="PROSITE" id="PS50112"/>
    </source>
</evidence>
<dbReference type="Pfam" id="PF00512">
    <property type="entry name" value="HisKA"/>
    <property type="match status" value="1"/>
</dbReference>
<protein>
    <recommendedName>
        <fullName evidence="2">histidine kinase</fullName>
        <ecNumber evidence="2">2.7.13.3</ecNumber>
    </recommendedName>
</protein>
<evidence type="ECO:0000313" key="10">
    <source>
        <dbReference type="EMBL" id="PVH30146.1"/>
    </source>
</evidence>
<dbReference type="InterPro" id="IPR005467">
    <property type="entry name" value="His_kinase_dom"/>
</dbReference>
<evidence type="ECO:0000256" key="4">
    <source>
        <dbReference type="ARBA" id="ARBA00022679"/>
    </source>
</evidence>
<evidence type="ECO:0000256" key="2">
    <source>
        <dbReference type="ARBA" id="ARBA00012438"/>
    </source>
</evidence>
<evidence type="ECO:0000256" key="5">
    <source>
        <dbReference type="ARBA" id="ARBA00022777"/>
    </source>
</evidence>
<feature type="domain" description="PAS" evidence="8">
    <location>
        <begin position="170"/>
        <end position="240"/>
    </location>
</feature>
<dbReference type="Pfam" id="PF02518">
    <property type="entry name" value="HATPase_c"/>
    <property type="match status" value="1"/>
</dbReference>
<dbReference type="InterPro" id="IPR003594">
    <property type="entry name" value="HATPase_dom"/>
</dbReference>
<feature type="domain" description="Histidine kinase" evidence="7">
    <location>
        <begin position="300"/>
        <end position="519"/>
    </location>
</feature>
<dbReference type="AlphaFoldDB" id="A0A2T8HXI7"/>
<dbReference type="SMART" id="SM00091">
    <property type="entry name" value="PAS"/>
    <property type="match status" value="2"/>
</dbReference>
<dbReference type="InterPro" id="IPR004358">
    <property type="entry name" value="Sig_transdc_His_kin-like_C"/>
</dbReference>
<dbReference type="CDD" id="cd00082">
    <property type="entry name" value="HisKA"/>
    <property type="match status" value="1"/>
</dbReference>
<dbReference type="InterPro" id="IPR000014">
    <property type="entry name" value="PAS"/>
</dbReference>
<name>A0A2T8HXI7_9RHOB</name>
<dbReference type="EMBL" id="QDKM01000001">
    <property type="protein sequence ID" value="PVH30146.1"/>
    <property type="molecule type" value="Genomic_DNA"/>
</dbReference>
<dbReference type="InterPro" id="IPR003661">
    <property type="entry name" value="HisK_dim/P_dom"/>
</dbReference>
<dbReference type="InterPro" id="IPR001610">
    <property type="entry name" value="PAC"/>
</dbReference>
<dbReference type="GO" id="GO:0000155">
    <property type="term" value="F:phosphorelay sensor kinase activity"/>
    <property type="evidence" value="ECO:0007669"/>
    <property type="project" value="InterPro"/>
</dbReference>
<dbReference type="InterPro" id="IPR013655">
    <property type="entry name" value="PAS_fold_3"/>
</dbReference>
<dbReference type="SUPFAM" id="SSF55874">
    <property type="entry name" value="ATPase domain of HSP90 chaperone/DNA topoisomerase II/histidine kinase"/>
    <property type="match status" value="1"/>
</dbReference>
<dbReference type="PROSITE" id="PS50112">
    <property type="entry name" value="PAS"/>
    <property type="match status" value="1"/>
</dbReference>
<keyword evidence="5" id="KW-0418">Kinase</keyword>
<evidence type="ECO:0000256" key="3">
    <source>
        <dbReference type="ARBA" id="ARBA00022553"/>
    </source>
</evidence>
<dbReference type="NCBIfam" id="TIGR00229">
    <property type="entry name" value="sensory_box"/>
    <property type="match status" value="1"/>
</dbReference>
<dbReference type="PANTHER" id="PTHR43304:SF1">
    <property type="entry name" value="PAC DOMAIN-CONTAINING PROTEIN"/>
    <property type="match status" value="1"/>
</dbReference>
<dbReference type="SMART" id="SM00086">
    <property type="entry name" value="PAC"/>
    <property type="match status" value="2"/>
</dbReference>
<dbReference type="Pfam" id="PF08447">
    <property type="entry name" value="PAS_3"/>
    <property type="match status" value="2"/>
</dbReference>
<dbReference type="Gene3D" id="3.30.565.10">
    <property type="entry name" value="Histidine kinase-like ATPase, C-terminal domain"/>
    <property type="match status" value="1"/>
</dbReference>
<dbReference type="InterPro" id="IPR052162">
    <property type="entry name" value="Sensor_kinase/Photoreceptor"/>
</dbReference>
<dbReference type="InterPro" id="IPR036890">
    <property type="entry name" value="HATPase_C_sf"/>
</dbReference>
<reference evidence="10 11" key="1">
    <citation type="submission" date="2018-04" db="EMBL/GenBank/DDBJ databases">
        <title>Pararhodobacter oceanense sp. nov., isolated from marine intertidal sediment.</title>
        <authorList>
            <person name="Wang X.-L."/>
            <person name="Du Z.-J."/>
        </authorList>
    </citation>
    <scope>NUCLEOTIDE SEQUENCE [LARGE SCALE GENOMIC DNA]</scope>
    <source>
        <strain evidence="10 11">AM505</strain>
    </source>
</reference>
<evidence type="ECO:0000259" key="9">
    <source>
        <dbReference type="PROSITE" id="PS50113"/>
    </source>
</evidence>
<evidence type="ECO:0000259" key="7">
    <source>
        <dbReference type="PROSITE" id="PS50109"/>
    </source>
</evidence>
<dbReference type="InterPro" id="IPR035965">
    <property type="entry name" value="PAS-like_dom_sf"/>
</dbReference>
<keyword evidence="4" id="KW-0808">Transferase</keyword>
<dbReference type="PRINTS" id="PR00344">
    <property type="entry name" value="BCTRLSENSOR"/>
</dbReference>
<dbReference type="SMART" id="SM00388">
    <property type="entry name" value="HisKA"/>
    <property type="match status" value="1"/>
</dbReference>
<dbReference type="SUPFAM" id="SSF55785">
    <property type="entry name" value="PYP-like sensor domain (PAS domain)"/>
    <property type="match status" value="2"/>
</dbReference>
<dbReference type="CDD" id="cd00075">
    <property type="entry name" value="HATPase"/>
    <property type="match status" value="1"/>
</dbReference>
<comment type="caution">
    <text evidence="10">The sequence shown here is derived from an EMBL/GenBank/DDBJ whole genome shotgun (WGS) entry which is preliminary data.</text>
</comment>
<evidence type="ECO:0000313" key="11">
    <source>
        <dbReference type="Proteomes" id="UP000245911"/>
    </source>
</evidence>
<dbReference type="Gene3D" id="3.30.450.20">
    <property type="entry name" value="PAS domain"/>
    <property type="match status" value="2"/>
</dbReference>
<dbReference type="EC" id="2.7.13.3" evidence="2"/>
<dbReference type="SMART" id="SM00387">
    <property type="entry name" value="HATPase_c"/>
    <property type="match status" value="1"/>
</dbReference>
<dbReference type="PROSITE" id="PS50113">
    <property type="entry name" value="PAC"/>
    <property type="match status" value="2"/>
</dbReference>
<feature type="domain" description="PAC" evidence="9">
    <location>
        <begin position="244"/>
        <end position="296"/>
    </location>
</feature>
<dbReference type="Gene3D" id="1.10.287.130">
    <property type="match status" value="1"/>
</dbReference>
<organism evidence="10 11">
    <name type="scientific">Pararhodobacter oceanensis</name>
    <dbReference type="NCBI Taxonomy" id="2172121"/>
    <lineage>
        <taxon>Bacteria</taxon>
        <taxon>Pseudomonadati</taxon>
        <taxon>Pseudomonadota</taxon>
        <taxon>Alphaproteobacteria</taxon>
        <taxon>Rhodobacterales</taxon>
        <taxon>Paracoccaceae</taxon>
        <taxon>Pararhodobacter</taxon>
    </lineage>
</organism>
<feature type="domain" description="PAC" evidence="9">
    <location>
        <begin position="115"/>
        <end position="169"/>
    </location>
</feature>
<evidence type="ECO:0000256" key="1">
    <source>
        <dbReference type="ARBA" id="ARBA00000085"/>
    </source>
</evidence>
<dbReference type="CDD" id="cd00130">
    <property type="entry name" value="PAS"/>
    <property type="match status" value="2"/>
</dbReference>
<feature type="region of interest" description="Disordered" evidence="6">
    <location>
        <begin position="1"/>
        <end position="29"/>
    </location>
</feature>
<keyword evidence="3" id="KW-0597">Phosphoprotein</keyword>
<dbReference type="PANTHER" id="PTHR43304">
    <property type="entry name" value="PHYTOCHROME-LIKE PROTEIN CPH1"/>
    <property type="match status" value="1"/>
</dbReference>
<dbReference type="InterPro" id="IPR036097">
    <property type="entry name" value="HisK_dim/P_sf"/>
</dbReference>
<keyword evidence="11" id="KW-1185">Reference proteome</keyword>
<evidence type="ECO:0000256" key="6">
    <source>
        <dbReference type="SAM" id="MobiDB-lite"/>
    </source>
</evidence>
<dbReference type="OrthoDB" id="7179697at2"/>
<dbReference type="PROSITE" id="PS50109">
    <property type="entry name" value="HIS_KIN"/>
    <property type="match status" value="1"/>
</dbReference>
<dbReference type="InterPro" id="IPR000700">
    <property type="entry name" value="PAS-assoc_C"/>
</dbReference>
<sequence length="527" mass="58586">MASFDGTHPADWQAEAGMDSNEIPATSLPDGQRNARIAEFDLLSYAISASDIAVFCLDVASGEARVAGAWSKVMGVRLDDEVKKQQEWSRRIHPEDAPGVFELQGDCISGRRAQVRLEYRLRTRDGSEWRWMQSDVAAFERDETGKAVTLIGTQRDITDSKLSELKLTAANIHYETLMAHSPTGVVLVSLDGMAIATNTALQNFLGYTEEELFGTQVEKFVHPEDRQARSDNLEALKEGRVGFFEMDLRYIRADNKVVWGRLYATMARNFEDKPKRFVMHVADITQKRKLVELRKELIALAAHELRTPVTIITGALDLIDVLYPGGPEDKIRTLIDAAKHGGSRLRKMIDDMFDFDRLSVVMTPLALTKSDVVAVIHDAISETVKIRGDKEISVTVVSDDPVIDWPCNSENLRKVFVSLISNSTKFSPIGSEITIAARHVQGGLEILVKDRGKGIPTEHHSEVFSPFWQLDPADTREHQGLGLGLCISQNAVRQMNGELSIEAVDGPGAVFKVFLRDADTAQRDQIS</sequence>
<comment type="catalytic activity">
    <reaction evidence="1">
        <text>ATP + protein L-histidine = ADP + protein N-phospho-L-histidine.</text>
        <dbReference type="EC" id="2.7.13.3"/>
    </reaction>
</comment>
<accession>A0A2T8HXI7</accession>
<gene>
    <name evidence="10" type="ORF">DDE20_00835</name>
</gene>
<dbReference type="Proteomes" id="UP000245911">
    <property type="component" value="Unassembled WGS sequence"/>
</dbReference>
<proteinExistence type="predicted"/>
<dbReference type="SUPFAM" id="SSF47384">
    <property type="entry name" value="Homodimeric domain of signal transducing histidine kinase"/>
    <property type="match status" value="1"/>
</dbReference>